<feature type="compositionally biased region" description="Acidic residues" evidence="1">
    <location>
        <begin position="20"/>
        <end position="31"/>
    </location>
</feature>
<name>A0A4U5U4B9_COLLU</name>
<evidence type="ECO:0000313" key="3">
    <source>
        <dbReference type="Proteomes" id="UP000298787"/>
    </source>
</evidence>
<dbReference type="Proteomes" id="UP000298787">
    <property type="component" value="Chromosome 3"/>
</dbReference>
<protein>
    <submittedName>
        <fullName evidence="2">Uncharacterized protein</fullName>
    </submittedName>
</protein>
<gene>
    <name evidence="2" type="ORF">D9C73_002661</name>
</gene>
<dbReference type="EMBL" id="CM014080">
    <property type="protein sequence ID" value="TKS68598.1"/>
    <property type="molecule type" value="Genomic_DNA"/>
</dbReference>
<accession>A0A4U5U4B9</accession>
<evidence type="ECO:0000313" key="2">
    <source>
        <dbReference type="EMBL" id="TKS68598.1"/>
    </source>
</evidence>
<keyword evidence="3" id="KW-1185">Reference proteome</keyword>
<evidence type="ECO:0000256" key="1">
    <source>
        <dbReference type="SAM" id="MobiDB-lite"/>
    </source>
</evidence>
<reference evidence="2 3" key="1">
    <citation type="submission" date="2019-01" db="EMBL/GenBank/DDBJ databases">
        <title>Genome Assembly of Collichthys lucidus.</title>
        <authorList>
            <person name="Cai M."/>
            <person name="Xiao S."/>
        </authorList>
    </citation>
    <scope>NUCLEOTIDE SEQUENCE [LARGE SCALE GENOMIC DNA]</scope>
    <source>
        <strain evidence="2">JT15FE1705JMU</strain>
        <tissue evidence="2">Muscle</tissue>
    </source>
</reference>
<feature type="region of interest" description="Disordered" evidence="1">
    <location>
        <begin position="1"/>
        <end position="33"/>
    </location>
</feature>
<organism evidence="2 3">
    <name type="scientific">Collichthys lucidus</name>
    <name type="common">Big head croaker</name>
    <name type="synonym">Sciaena lucida</name>
    <dbReference type="NCBI Taxonomy" id="240159"/>
    <lineage>
        <taxon>Eukaryota</taxon>
        <taxon>Metazoa</taxon>
        <taxon>Chordata</taxon>
        <taxon>Craniata</taxon>
        <taxon>Vertebrata</taxon>
        <taxon>Euteleostomi</taxon>
        <taxon>Actinopterygii</taxon>
        <taxon>Neopterygii</taxon>
        <taxon>Teleostei</taxon>
        <taxon>Neoteleostei</taxon>
        <taxon>Acanthomorphata</taxon>
        <taxon>Eupercaria</taxon>
        <taxon>Sciaenidae</taxon>
        <taxon>Collichthys</taxon>
    </lineage>
</organism>
<sequence length="77" mass="8168">MLGLGALRSLGHMAGKETKGEEEEEEGEEGEVLNLSAGVGPRQVLEGTCLYLAEVITSPVSPCRIVVKYCVCYSPLA</sequence>
<dbReference type="AlphaFoldDB" id="A0A4U5U4B9"/>
<proteinExistence type="predicted"/>